<reference evidence="1" key="1">
    <citation type="journal article" date="2023" name="Mol. Phylogenet. Evol.">
        <title>Genome-scale phylogeny and comparative genomics of the fungal order Sordariales.</title>
        <authorList>
            <person name="Hensen N."/>
            <person name="Bonometti L."/>
            <person name="Westerberg I."/>
            <person name="Brannstrom I.O."/>
            <person name="Guillou S."/>
            <person name="Cros-Aarteil S."/>
            <person name="Calhoun S."/>
            <person name="Haridas S."/>
            <person name="Kuo A."/>
            <person name="Mondo S."/>
            <person name="Pangilinan J."/>
            <person name="Riley R."/>
            <person name="LaButti K."/>
            <person name="Andreopoulos B."/>
            <person name="Lipzen A."/>
            <person name="Chen C."/>
            <person name="Yan M."/>
            <person name="Daum C."/>
            <person name="Ng V."/>
            <person name="Clum A."/>
            <person name="Steindorff A."/>
            <person name="Ohm R.A."/>
            <person name="Martin F."/>
            <person name="Silar P."/>
            <person name="Natvig D.O."/>
            <person name="Lalanne C."/>
            <person name="Gautier V."/>
            <person name="Ament-Velasquez S.L."/>
            <person name="Kruys A."/>
            <person name="Hutchinson M.I."/>
            <person name="Powell A.J."/>
            <person name="Barry K."/>
            <person name="Miller A.N."/>
            <person name="Grigoriev I.V."/>
            <person name="Debuchy R."/>
            <person name="Gladieux P."/>
            <person name="Hiltunen Thoren M."/>
            <person name="Johannesson H."/>
        </authorList>
    </citation>
    <scope>NUCLEOTIDE SEQUENCE</scope>
    <source>
        <strain evidence="1">CBS 990.96</strain>
    </source>
</reference>
<dbReference type="EMBL" id="MU865409">
    <property type="protein sequence ID" value="KAK4223930.1"/>
    <property type="molecule type" value="Genomic_DNA"/>
</dbReference>
<dbReference type="AlphaFoldDB" id="A0AAN7BIJ6"/>
<keyword evidence="2" id="KW-1185">Reference proteome</keyword>
<comment type="caution">
    <text evidence="1">The sequence shown here is derived from an EMBL/GenBank/DDBJ whole genome shotgun (WGS) entry which is preliminary data.</text>
</comment>
<organism evidence="1 2">
    <name type="scientific">Podospora fimiseda</name>
    <dbReference type="NCBI Taxonomy" id="252190"/>
    <lineage>
        <taxon>Eukaryota</taxon>
        <taxon>Fungi</taxon>
        <taxon>Dikarya</taxon>
        <taxon>Ascomycota</taxon>
        <taxon>Pezizomycotina</taxon>
        <taxon>Sordariomycetes</taxon>
        <taxon>Sordariomycetidae</taxon>
        <taxon>Sordariales</taxon>
        <taxon>Podosporaceae</taxon>
        <taxon>Podospora</taxon>
    </lineage>
</organism>
<name>A0AAN7BIJ6_9PEZI</name>
<sequence length="203" mass="23573">MYLKYTVITTRAIMETIGKIPPMPDMDPERPPDSMDMLKSGMTLPQVREVNVEWEIGHTLQGARYKFTEKVVVASTWNYEKGIPVGRRIMNDWPLILLDDAVLRALEEDDMRMLTETAAGEGLWSWDEYHGNDYSKAYDIFMKDAVPINLELKLDNKRYMGFFERRAFRGLFTDFKIFPVFANEVISANTKHCTAVHKIKYSC</sequence>
<gene>
    <name evidence="1" type="ORF">QBC38DRAFT_516020</name>
</gene>
<protein>
    <submittedName>
        <fullName evidence="1">Uncharacterized protein</fullName>
    </submittedName>
</protein>
<evidence type="ECO:0000313" key="2">
    <source>
        <dbReference type="Proteomes" id="UP001301958"/>
    </source>
</evidence>
<accession>A0AAN7BIJ6</accession>
<reference evidence="1" key="2">
    <citation type="submission" date="2023-05" db="EMBL/GenBank/DDBJ databases">
        <authorList>
            <consortium name="Lawrence Berkeley National Laboratory"/>
            <person name="Steindorff A."/>
            <person name="Hensen N."/>
            <person name="Bonometti L."/>
            <person name="Westerberg I."/>
            <person name="Brannstrom I.O."/>
            <person name="Guillou S."/>
            <person name="Cros-Aarteil S."/>
            <person name="Calhoun S."/>
            <person name="Haridas S."/>
            <person name="Kuo A."/>
            <person name="Mondo S."/>
            <person name="Pangilinan J."/>
            <person name="Riley R."/>
            <person name="Labutti K."/>
            <person name="Andreopoulos B."/>
            <person name="Lipzen A."/>
            <person name="Chen C."/>
            <person name="Yanf M."/>
            <person name="Daum C."/>
            <person name="Ng V."/>
            <person name="Clum A."/>
            <person name="Ohm R."/>
            <person name="Martin F."/>
            <person name="Silar P."/>
            <person name="Natvig D."/>
            <person name="Lalanne C."/>
            <person name="Gautier V."/>
            <person name="Ament-Velasquez S.L."/>
            <person name="Kruys A."/>
            <person name="Hutchinson M.I."/>
            <person name="Powell A.J."/>
            <person name="Barry K."/>
            <person name="Miller A.N."/>
            <person name="Grigoriev I.V."/>
            <person name="Debuchy R."/>
            <person name="Gladieux P."/>
            <person name="Thoren M.H."/>
            <person name="Johannesson H."/>
        </authorList>
    </citation>
    <scope>NUCLEOTIDE SEQUENCE</scope>
    <source>
        <strain evidence="1">CBS 990.96</strain>
    </source>
</reference>
<evidence type="ECO:0000313" key="1">
    <source>
        <dbReference type="EMBL" id="KAK4223930.1"/>
    </source>
</evidence>
<proteinExistence type="predicted"/>
<dbReference type="Proteomes" id="UP001301958">
    <property type="component" value="Unassembled WGS sequence"/>
</dbReference>